<feature type="non-terminal residue" evidence="4">
    <location>
        <position position="1"/>
    </location>
</feature>
<evidence type="ECO:0000256" key="1">
    <source>
        <dbReference type="ARBA" id="ARBA00009725"/>
    </source>
</evidence>
<dbReference type="PANTHER" id="PTHR22809:SF5">
    <property type="entry name" value="TRNA N(3)-METHYLCYTIDINE METHYLTRANSFERASE METTL6"/>
    <property type="match status" value="1"/>
</dbReference>
<keyword evidence="2" id="KW-0489">Methyltransferase</keyword>
<accession>A0A0D6EL27</accession>
<dbReference type="OrthoDB" id="417697at2759"/>
<evidence type="ECO:0000256" key="2">
    <source>
        <dbReference type="ARBA" id="ARBA00022603"/>
    </source>
</evidence>
<evidence type="ECO:0000256" key="3">
    <source>
        <dbReference type="ARBA" id="ARBA00022679"/>
    </source>
</evidence>
<name>A0A0D6EL27_SPOSA</name>
<comment type="similarity">
    <text evidence="1">Belongs to the methyltransferase superfamily. METL family.</text>
</comment>
<dbReference type="EMBL" id="CENE01000006">
    <property type="protein sequence ID" value="CEQ40453.1"/>
    <property type="molecule type" value="Genomic_DNA"/>
</dbReference>
<reference evidence="5" key="1">
    <citation type="submission" date="2015-02" db="EMBL/GenBank/DDBJ databases">
        <authorList>
            <person name="Gon?alves P."/>
        </authorList>
    </citation>
    <scope>NUCLEOTIDE SEQUENCE [LARGE SCALE GENOMIC DNA]</scope>
</reference>
<protein>
    <submittedName>
        <fullName evidence="4">SPOSA6832_02077-mRNA-1:cds</fullName>
    </submittedName>
</protein>
<dbReference type="Gene3D" id="3.40.50.150">
    <property type="entry name" value="Vaccinia Virus protein VP39"/>
    <property type="match status" value="1"/>
</dbReference>
<dbReference type="Proteomes" id="UP000243876">
    <property type="component" value="Unassembled WGS sequence"/>
</dbReference>
<dbReference type="InterPro" id="IPR026113">
    <property type="entry name" value="METTL2/6/8-like"/>
</dbReference>
<keyword evidence="5" id="KW-1185">Reference proteome</keyword>
<evidence type="ECO:0000313" key="4">
    <source>
        <dbReference type="EMBL" id="CEQ40453.1"/>
    </source>
</evidence>
<sequence length="214" mass="23337">MRAVELTKSHPAHTPTRVHVFQHDLTAPPSRPSLTSQLLAVPPEFGEPVQQFDIVSSIFVLSALAPRNHAKAVQTLISGTRAQLLAPGGSLLFRDYALHDEAQLRFHALPSASYATVPSLLSPQTASPATSSSPSLDEDTASFELNKPWYKRGDQTMTYFFTPAELQTLVDAACTELGVTVEGGVGVVERKMENRGEGWACTRRFVHGSWKRVA</sequence>
<dbReference type="AlphaFoldDB" id="A0A0D6EL27"/>
<dbReference type="GO" id="GO:0008757">
    <property type="term" value="F:S-adenosylmethionine-dependent methyltransferase activity"/>
    <property type="evidence" value="ECO:0007669"/>
    <property type="project" value="UniProtKB-ARBA"/>
</dbReference>
<keyword evidence="3" id="KW-0808">Transferase</keyword>
<dbReference type="PANTHER" id="PTHR22809">
    <property type="entry name" value="METHYLTRANSFERASE-RELATED"/>
    <property type="match status" value="1"/>
</dbReference>
<dbReference type="SUPFAM" id="SSF53335">
    <property type="entry name" value="S-adenosyl-L-methionine-dependent methyltransferases"/>
    <property type="match status" value="1"/>
</dbReference>
<gene>
    <name evidence="4" type="primary">SPOSA6832_02077</name>
</gene>
<dbReference type="InterPro" id="IPR029063">
    <property type="entry name" value="SAM-dependent_MTases_sf"/>
</dbReference>
<dbReference type="GO" id="GO:0032259">
    <property type="term" value="P:methylation"/>
    <property type="evidence" value="ECO:0007669"/>
    <property type="project" value="UniProtKB-KW"/>
</dbReference>
<organism evidence="4 5">
    <name type="scientific">Sporidiobolus salmonicolor</name>
    <name type="common">Yeast-like fungus</name>
    <name type="synonym">Sporobolomyces salmonicolor</name>
    <dbReference type="NCBI Taxonomy" id="5005"/>
    <lineage>
        <taxon>Eukaryota</taxon>
        <taxon>Fungi</taxon>
        <taxon>Dikarya</taxon>
        <taxon>Basidiomycota</taxon>
        <taxon>Pucciniomycotina</taxon>
        <taxon>Microbotryomycetes</taxon>
        <taxon>Sporidiobolales</taxon>
        <taxon>Sporidiobolaceae</taxon>
        <taxon>Sporobolomyces</taxon>
    </lineage>
</organism>
<evidence type="ECO:0000313" key="5">
    <source>
        <dbReference type="Proteomes" id="UP000243876"/>
    </source>
</evidence>
<proteinExistence type="inferred from homology"/>
<dbReference type="GO" id="GO:0008173">
    <property type="term" value="F:RNA methyltransferase activity"/>
    <property type="evidence" value="ECO:0007669"/>
    <property type="project" value="UniProtKB-ARBA"/>
</dbReference>